<protein>
    <submittedName>
        <fullName evidence="2">Uncharacterized protein</fullName>
    </submittedName>
</protein>
<keyword evidence="3" id="KW-1185">Reference proteome</keyword>
<dbReference type="Proteomes" id="UP000198356">
    <property type="component" value="Unassembled WGS sequence"/>
</dbReference>
<sequence length="117" mass="12398">MRLFSFAGLSLCLALTTGCHSAYIAATISNHTSQPLSVVEVDYPSASFGTQTLAPGADFHYRFKVLGSGELKLLYTDAAHTDHHAAGPHLNEGDEGALGITISAGDPAWDLKLVNRK</sequence>
<feature type="chain" id="PRO_5012399025" evidence="1">
    <location>
        <begin position="23"/>
        <end position="117"/>
    </location>
</feature>
<dbReference type="EMBL" id="FZOU01000002">
    <property type="protein sequence ID" value="SNS76085.1"/>
    <property type="molecule type" value="Genomic_DNA"/>
</dbReference>
<organism evidence="2 3">
    <name type="scientific">Granulicella rosea</name>
    <dbReference type="NCBI Taxonomy" id="474952"/>
    <lineage>
        <taxon>Bacteria</taxon>
        <taxon>Pseudomonadati</taxon>
        <taxon>Acidobacteriota</taxon>
        <taxon>Terriglobia</taxon>
        <taxon>Terriglobales</taxon>
        <taxon>Acidobacteriaceae</taxon>
        <taxon>Granulicella</taxon>
    </lineage>
</organism>
<feature type="signal peptide" evidence="1">
    <location>
        <begin position="1"/>
        <end position="22"/>
    </location>
</feature>
<evidence type="ECO:0000313" key="3">
    <source>
        <dbReference type="Proteomes" id="UP000198356"/>
    </source>
</evidence>
<proteinExistence type="predicted"/>
<dbReference type="OrthoDB" id="122654at2"/>
<dbReference type="PROSITE" id="PS51257">
    <property type="entry name" value="PROKAR_LIPOPROTEIN"/>
    <property type="match status" value="1"/>
</dbReference>
<name>A0A239H4K4_9BACT</name>
<reference evidence="2 3" key="1">
    <citation type="submission" date="2017-06" db="EMBL/GenBank/DDBJ databases">
        <authorList>
            <person name="Kim H.J."/>
            <person name="Triplett B.A."/>
        </authorList>
    </citation>
    <scope>NUCLEOTIDE SEQUENCE [LARGE SCALE GENOMIC DNA]</scope>
    <source>
        <strain evidence="2 3">DSM 18704</strain>
    </source>
</reference>
<evidence type="ECO:0000313" key="2">
    <source>
        <dbReference type="EMBL" id="SNS76085.1"/>
    </source>
</evidence>
<accession>A0A239H4K4</accession>
<evidence type="ECO:0000256" key="1">
    <source>
        <dbReference type="SAM" id="SignalP"/>
    </source>
</evidence>
<gene>
    <name evidence="2" type="ORF">SAMN05421770_102216</name>
</gene>
<keyword evidence="1" id="KW-0732">Signal</keyword>
<dbReference type="AlphaFoldDB" id="A0A239H4K4"/>
<dbReference type="RefSeq" id="WP_089407725.1">
    <property type="nucleotide sequence ID" value="NZ_FZOU01000002.1"/>
</dbReference>